<proteinExistence type="predicted"/>
<feature type="transmembrane region" description="Helical" evidence="6">
    <location>
        <begin position="266"/>
        <end position="286"/>
    </location>
</feature>
<evidence type="ECO:0000256" key="1">
    <source>
        <dbReference type="ARBA" id="ARBA00004651"/>
    </source>
</evidence>
<dbReference type="PANTHER" id="PTHR47089">
    <property type="entry name" value="ABC TRANSPORTER, PERMEASE PROTEIN"/>
    <property type="match status" value="1"/>
</dbReference>
<accession>A0ABU8SG08</accession>
<dbReference type="Proteomes" id="UP001377804">
    <property type="component" value="Unassembled WGS sequence"/>
</dbReference>
<keyword evidence="5 6" id="KW-0472">Membrane</keyword>
<keyword evidence="3 6" id="KW-0812">Transmembrane</keyword>
<evidence type="ECO:0000256" key="2">
    <source>
        <dbReference type="ARBA" id="ARBA00022475"/>
    </source>
</evidence>
<evidence type="ECO:0000313" key="8">
    <source>
        <dbReference type="Proteomes" id="UP001377804"/>
    </source>
</evidence>
<gene>
    <name evidence="7" type="ORF">R4Y45_01685</name>
</gene>
<evidence type="ECO:0000256" key="6">
    <source>
        <dbReference type="SAM" id="Phobius"/>
    </source>
</evidence>
<feature type="transmembrane region" description="Helical" evidence="6">
    <location>
        <begin position="12"/>
        <end position="35"/>
    </location>
</feature>
<keyword evidence="4 6" id="KW-1133">Transmembrane helix</keyword>
<organism evidence="7 8">
    <name type="scientific">Holzapfeliella saturejae</name>
    <dbReference type="NCBI Taxonomy" id="3082953"/>
    <lineage>
        <taxon>Bacteria</taxon>
        <taxon>Bacillati</taxon>
        <taxon>Bacillota</taxon>
        <taxon>Bacilli</taxon>
        <taxon>Lactobacillales</taxon>
        <taxon>Lactobacillaceae</taxon>
        <taxon>Holzapfeliella</taxon>
    </lineage>
</organism>
<protein>
    <submittedName>
        <fullName evidence="7">ABC transporter permease</fullName>
    </submittedName>
</protein>
<feature type="transmembrane region" description="Helical" evidence="6">
    <location>
        <begin position="239"/>
        <end position="260"/>
    </location>
</feature>
<feature type="transmembrane region" description="Helical" evidence="6">
    <location>
        <begin position="55"/>
        <end position="78"/>
    </location>
</feature>
<dbReference type="EMBL" id="JAWMWG010000001">
    <property type="protein sequence ID" value="MEJ6347940.1"/>
    <property type="molecule type" value="Genomic_DNA"/>
</dbReference>
<dbReference type="InterPro" id="IPR001851">
    <property type="entry name" value="ABC_transp_permease"/>
</dbReference>
<comment type="subcellular location">
    <subcellularLocation>
        <location evidence="1">Cell membrane</location>
        <topology evidence="1">Multi-pass membrane protein</topology>
    </subcellularLocation>
</comment>
<evidence type="ECO:0000256" key="4">
    <source>
        <dbReference type="ARBA" id="ARBA00022989"/>
    </source>
</evidence>
<dbReference type="Pfam" id="PF02653">
    <property type="entry name" value="BPD_transp_2"/>
    <property type="match status" value="1"/>
</dbReference>
<keyword evidence="8" id="KW-1185">Reference proteome</keyword>
<feature type="transmembrane region" description="Helical" evidence="6">
    <location>
        <begin position="293"/>
        <end position="314"/>
    </location>
</feature>
<comment type="caution">
    <text evidence="7">The sequence shown here is derived from an EMBL/GenBank/DDBJ whole genome shotgun (WGS) entry which is preliminary data.</text>
</comment>
<feature type="transmembrane region" description="Helical" evidence="6">
    <location>
        <begin position="320"/>
        <end position="341"/>
    </location>
</feature>
<dbReference type="PANTHER" id="PTHR47089:SF1">
    <property type="entry name" value="GUANOSINE ABC TRANSPORTER PERMEASE PROTEIN NUPP"/>
    <property type="match status" value="1"/>
</dbReference>
<name>A0ABU8SG08_9LACO</name>
<evidence type="ECO:0000256" key="3">
    <source>
        <dbReference type="ARBA" id="ARBA00022692"/>
    </source>
</evidence>
<feature type="transmembrane region" description="Helical" evidence="6">
    <location>
        <begin position="106"/>
        <end position="127"/>
    </location>
</feature>
<feature type="transmembrane region" description="Helical" evidence="6">
    <location>
        <begin position="139"/>
        <end position="157"/>
    </location>
</feature>
<dbReference type="RefSeq" id="WP_339968643.1">
    <property type="nucleotide sequence ID" value="NZ_JAWMWG010000001.1"/>
</dbReference>
<dbReference type="CDD" id="cd06580">
    <property type="entry name" value="TM_PBP1_transp_TpRbsC_like"/>
    <property type="match status" value="1"/>
</dbReference>
<keyword evidence="2" id="KW-1003">Cell membrane</keyword>
<evidence type="ECO:0000313" key="7">
    <source>
        <dbReference type="EMBL" id="MEJ6347940.1"/>
    </source>
</evidence>
<sequence>MSKNWKSRLSIPLISILAGFILGAIIMLCLGYDPIMTYEALFMGAWGDPNSIGETLRQATPLILTGLGFSVATSAGFFNIGGAGQYLVGWLSSIWFVLSFPSLPGFVLIIGSIAAGAIAGGIWSGIAGVLRAYLKTNEVITTIMLNYIALYLSNWIVKSFLANGDADYSQSIPQSASLRSPFLMELTNNSTFHYGLFIAIVIAIIIAFVMKKTTVGYEIRSIGLNSDASKYAGMSTKKVIILAMTLSGLLAGIGGAVDGIGNYQNILVLAGTPAVGFDGLAVALLAYGNPIGIVFASLLFASLKIGGLNIPVVSNTPSEIVDIVIALIIFFVGASYLFEYISKKMKTNKAKGGKA</sequence>
<feature type="transmembrane region" description="Helical" evidence="6">
    <location>
        <begin position="191"/>
        <end position="210"/>
    </location>
</feature>
<evidence type="ECO:0000256" key="5">
    <source>
        <dbReference type="ARBA" id="ARBA00023136"/>
    </source>
</evidence>
<reference evidence="7 8" key="1">
    <citation type="submission" date="2023-10" db="EMBL/GenBank/DDBJ databases">
        <title>Holzapfeliella saturejae sp. nov. isolated from Satureja montana flowers.</title>
        <authorList>
            <person name="Alcantara C."/>
            <person name="Zuniga M."/>
            <person name="Landete J.M."/>
            <person name="Monedero V."/>
        </authorList>
    </citation>
    <scope>NUCLEOTIDE SEQUENCE [LARGE SCALE GENOMIC DNA]</scope>
    <source>
        <strain evidence="7 8">He02</strain>
    </source>
</reference>